<proteinExistence type="predicted"/>
<dbReference type="Proteomes" id="UP001432322">
    <property type="component" value="Unassembled WGS sequence"/>
</dbReference>
<accession>A0AAV5UPH6</accession>
<organism evidence="1 2">
    <name type="scientific">Pristionchus fissidentatus</name>
    <dbReference type="NCBI Taxonomy" id="1538716"/>
    <lineage>
        <taxon>Eukaryota</taxon>
        <taxon>Metazoa</taxon>
        <taxon>Ecdysozoa</taxon>
        <taxon>Nematoda</taxon>
        <taxon>Chromadorea</taxon>
        <taxon>Rhabditida</taxon>
        <taxon>Rhabditina</taxon>
        <taxon>Diplogasteromorpha</taxon>
        <taxon>Diplogasteroidea</taxon>
        <taxon>Neodiplogasteridae</taxon>
        <taxon>Pristionchus</taxon>
    </lineage>
</organism>
<evidence type="ECO:0000313" key="2">
    <source>
        <dbReference type="Proteomes" id="UP001432322"/>
    </source>
</evidence>
<reference evidence="1" key="1">
    <citation type="submission" date="2023-10" db="EMBL/GenBank/DDBJ databases">
        <title>Genome assembly of Pristionchus species.</title>
        <authorList>
            <person name="Yoshida K."/>
            <person name="Sommer R.J."/>
        </authorList>
    </citation>
    <scope>NUCLEOTIDE SEQUENCE</scope>
    <source>
        <strain evidence="1">RS5133</strain>
    </source>
</reference>
<evidence type="ECO:0000313" key="1">
    <source>
        <dbReference type="EMBL" id="GMT08986.1"/>
    </source>
</evidence>
<protein>
    <submittedName>
        <fullName evidence="1">Uncharacterized protein</fullName>
    </submittedName>
</protein>
<dbReference type="EMBL" id="BTSY01000001">
    <property type="protein sequence ID" value="GMT08986.1"/>
    <property type="molecule type" value="Genomic_DNA"/>
</dbReference>
<feature type="non-terminal residue" evidence="1">
    <location>
        <position position="83"/>
    </location>
</feature>
<sequence>VNWLDPSDDGAAASTSYVPKRSLLTISILFTSSSSSCVSSKCRSGSDVFFSCSCCSVCSSEQLRRARASFTVTVESPEVNGGG</sequence>
<dbReference type="AlphaFoldDB" id="A0AAV5UPH6"/>
<gene>
    <name evidence="1" type="ORF">PFISCL1PPCAC_283</name>
</gene>
<name>A0AAV5UPH6_9BILA</name>
<keyword evidence="2" id="KW-1185">Reference proteome</keyword>
<comment type="caution">
    <text evidence="1">The sequence shown here is derived from an EMBL/GenBank/DDBJ whole genome shotgun (WGS) entry which is preliminary data.</text>
</comment>
<feature type="non-terminal residue" evidence="1">
    <location>
        <position position="1"/>
    </location>
</feature>